<gene>
    <name evidence="9" type="ORF">M407DRAFT_241070</name>
</gene>
<dbReference type="Pfam" id="PF00459">
    <property type="entry name" value="Inositol_P"/>
    <property type="match status" value="1"/>
</dbReference>
<dbReference type="SUPFAM" id="SSF56655">
    <property type="entry name" value="Carbohydrate phosphatase"/>
    <property type="match status" value="1"/>
</dbReference>
<proteinExistence type="inferred from homology"/>
<comment type="similarity">
    <text evidence="3 8">Belongs to the inositol monophosphatase superfamily.</text>
</comment>
<dbReference type="PROSITE" id="PS00629">
    <property type="entry name" value="IMP_1"/>
    <property type="match status" value="1"/>
</dbReference>
<comment type="cofactor">
    <cofactor evidence="2 7 8">
        <name>Mg(2+)</name>
        <dbReference type="ChEBI" id="CHEBI:18420"/>
    </cofactor>
</comment>
<feature type="binding site" evidence="7">
    <location>
        <position position="105"/>
    </location>
    <ligand>
        <name>Mg(2+)</name>
        <dbReference type="ChEBI" id="CHEBI:18420"/>
        <label>1</label>
        <note>catalytic</note>
    </ligand>
</feature>
<dbReference type="GO" id="GO:0046854">
    <property type="term" value="P:phosphatidylinositol phosphate biosynthetic process"/>
    <property type="evidence" value="ECO:0007669"/>
    <property type="project" value="InterPro"/>
</dbReference>
<dbReference type="Gene3D" id="3.30.540.10">
    <property type="entry name" value="Fructose-1,6-Bisphosphatase, subunit A, domain 1"/>
    <property type="match status" value="1"/>
</dbReference>
<dbReference type="GO" id="GO:0006021">
    <property type="term" value="P:inositol biosynthetic process"/>
    <property type="evidence" value="ECO:0007669"/>
    <property type="project" value="UniProtKB-UniPathway"/>
</dbReference>
<dbReference type="GO" id="GO:0046872">
    <property type="term" value="F:metal ion binding"/>
    <property type="evidence" value="ECO:0007669"/>
    <property type="project" value="UniProtKB-KW"/>
</dbReference>
<evidence type="ECO:0000256" key="1">
    <source>
        <dbReference type="ARBA" id="ARBA00001033"/>
    </source>
</evidence>
<keyword evidence="5 8" id="KW-0378">Hydrolase</keyword>
<evidence type="ECO:0000256" key="5">
    <source>
        <dbReference type="ARBA" id="ARBA00022801"/>
    </source>
</evidence>
<evidence type="ECO:0000313" key="10">
    <source>
        <dbReference type="Proteomes" id="UP000054248"/>
    </source>
</evidence>
<dbReference type="AlphaFoldDB" id="A0A0C3QVA5"/>
<keyword evidence="4 7" id="KW-0479">Metal-binding</keyword>
<dbReference type="EMBL" id="KN822948">
    <property type="protein sequence ID" value="KIO33491.1"/>
    <property type="molecule type" value="Genomic_DNA"/>
</dbReference>
<evidence type="ECO:0000313" key="9">
    <source>
        <dbReference type="EMBL" id="KIO33491.1"/>
    </source>
</evidence>
<evidence type="ECO:0000256" key="7">
    <source>
        <dbReference type="PIRSR" id="PIRSR600760-2"/>
    </source>
</evidence>
<dbReference type="InterPro" id="IPR020550">
    <property type="entry name" value="Inositol_monophosphatase_CS"/>
</dbReference>
<evidence type="ECO:0000256" key="6">
    <source>
        <dbReference type="ARBA" id="ARBA00022842"/>
    </source>
</evidence>
<name>A0A0C3QVA5_9AGAM</name>
<dbReference type="PANTHER" id="PTHR20854">
    <property type="entry name" value="INOSITOL MONOPHOSPHATASE"/>
    <property type="match status" value="1"/>
</dbReference>
<evidence type="ECO:0000256" key="4">
    <source>
        <dbReference type="ARBA" id="ARBA00022723"/>
    </source>
</evidence>
<reference evidence="9 10" key="1">
    <citation type="submission" date="2014-04" db="EMBL/GenBank/DDBJ databases">
        <authorList>
            <consortium name="DOE Joint Genome Institute"/>
            <person name="Kuo A."/>
            <person name="Girlanda M."/>
            <person name="Perotto S."/>
            <person name="Kohler A."/>
            <person name="Nagy L.G."/>
            <person name="Floudas D."/>
            <person name="Copeland A."/>
            <person name="Barry K.W."/>
            <person name="Cichocki N."/>
            <person name="Veneault-Fourrey C."/>
            <person name="LaButti K."/>
            <person name="Lindquist E.A."/>
            <person name="Lipzen A."/>
            <person name="Lundell T."/>
            <person name="Morin E."/>
            <person name="Murat C."/>
            <person name="Sun H."/>
            <person name="Tunlid A."/>
            <person name="Henrissat B."/>
            <person name="Grigoriev I.V."/>
            <person name="Hibbett D.S."/>
            <person name="Martin F."/>
            <person name="Nordberg H.P."/>
            <person name="Cantor M.N."/>
            <person name="Hua S.X."/>
        </authorList>
    </citation>
    <scope>NUCLEOTIDE SEQUENCE [LARGE SCALE GENOMIC DNA]</scope>
    <source>
        <strain evidence="9 10">MUT 4182</strain>
    </source>
</reference>
<dbReference type="HOGENOM" id="CLU_044118_1_2_1"/>
<reference evidence="10" key="2">
    <citation type="submission" date="2015-01" db="EMBL/GenBank/DDBJ databases">
        <title>Evolutionary Origins and Diversification of the Mycorrhizal Mutualists.</title>
        <authorList>
            <consortium name="DOE Joint Genome Institute"/>
            <consortium name="Mycorrhizal Genomics Consortium"/>
            <person name="Kohler A."/>
            <person name="Kuo A."/>
            <person name="Nagy L.G."/>
            <person name="Floudas D."/>
            <person name="Copeland A."/>
            <person name="Barry K.W."/>
            <person name="Cichocki N."/>
            <person name="Veneault-Fourrey C."/>
            <person name="LaButti K."/>
            <person name="Lindquist E.A."/>
            <person name="Lipzen A."/>
            <person name="Lundell T."/>
            <person name="Morin E."/>
            <person name="Murat C."/>
            <person name="Riley R."/>
            <person name="Ohm R."/>
            <person name="Sun H."/>
            <person name="Tunlid A."/>
            <person name="Henrissat B."/>
            <person name="Grigoriev I.V."/>
            <person name="Hibbett D.S."/>
            <person name="Martin F."/>
        </authorList>
    </citation>
    <scope>NUCLEOTIDE SEQUENCE [LARGE SCALE GENOMIC DNA]</scope>
    <source>
        <strain evidence="10">MUT 4182</strain>
    </source>
</reference>
<dbReference type="FunFam" id="3.30.540.10:FF:000004">
    <property type="entry name" value="Inositol-1-monophosphatase"/>
    <property type="match status" value="1"/>
</dbReference>
<dbReference type="InterPro" id="IPR020583">
    <property type="entry name" value="Inositol_monoP_metal-BS"/>
</dbReference>
<sequence length="317" mass="34297">MAITLSESEQESLLEFSIQVAKEAGAVILQGSKSIRQELGGSSGIDSKKNSVDLVTEWDVKVEEIVRNAVKEKYPDFGFIGEESYSKGLRPELTDDPTFCVDPIDGTTNFVHGFPFACISIGVIYQRTPLIGVIFNPFLDQLFSALKGHGAFLNLTTRLPLSPPSPLSSLSSALIGVEWGHDRTKELVDKKANSFSRLAGDPAFGVAGGKMAHSMRSVGSAACNYALVASGGLDLYWEIGCWPWDVCAGIVIAQESGGFASGGPHVNHDGDVTEEILHGRKYIVVRAIADTPGESGREAQKRIVKEFYETVEDWDPK</sequence>
<dbReference type="Proteomes" id="UP000054248">
    <property type="component" value="Unassembled WGS sequence"/>
</dbReference>
<dbReference type="Gene3D" id="3.40.190.80">
    <property type="match status" value="1"/>
</dbReference>
<feature type="binding site" evidence="7">
    <location>
        <position position="104"/>
    </location>
    <ligand>
        <name>Mg(2+)</name>
        <dbReference type="ChEBI" id="CHEBI:18420"/>
        <label>1</label>
        <note>catalytic</note>
    </ligand>
</feature>
<dbReference type="PROSITE" id="PS00630">
    <property type="entry name" value="IMP_2"/>
    <property type="match status" value="1"/>
</dbReference>
<dbReference type="GO" id="GO:0007165">
    <property type="term" value="P:signal transduction"/>
    <property type="evidence" value="ECO:0007669"/>
    <property type="project" value="TreeGrafter"/>
</dbReference>
<dbReference type="PANTHER" id="PTHR20854:SF4">
    <property type="entry name" value="INOSITOL-1-MONOPHOSPHATASE-RELATED"/>
    <property type="match status" value="1"/>
</dbReference>
<dbReference type="InterPro" id="IPR000760">
    <property type="entry name" value="Inositol_monophosphatase-like"/>
</dbReference>
<organism evidence="9 10">
    <name type="scientific">Tulasnella calospora MUT 4182</name>
    <dbReference type="NCBI Taxonomy" id="1051891"/>
    <lineage>
        <taxon>Eukaryota</taxon>
        <taxon>Fungi</taxon>
        <taxon>Dikarya</taxon>
        <taxon>Basidiomycota</taxon>
        <taxon>Agaricomycotina</taxon>
        <taxon>Agaricomycetes</taxon>
        <taxon>Cantharellales</taxon>
        <taxon>Tulasnellaceae</taxon>
        <taxon>Tulasnella</taxon>
    </lineage>
</organism>
<evidence type="ECO:0000256" key="8">
    <source>
        <dbReference type="RuleBase" id="RU364068"/>
    </source>
</evidence>
<dbReference type="GO" id="GO:0008934">
    <property type="term" value="F:inositol monophosphate 1-phosphatase activity"/>
    <property type="evidence" value="ECO:0007669"/>
    <property type="project" value="InterPro"/>
</dbReference>
<dbReference type="STRING" id="1051891.A0A0C3QVA5"/>
<comment type="pathway">
    <text evidence="8">Polyol metabolism; myo-inositol biosynthesis; myo-inositol from D-glucose 6-phosphate: step 2/2.</text>
</comment>
<feature type="binding site" evidence="7">
    <location>
        <position position="245"/>
    </location>
    <ligand>
        <name>Mg(2+)</name>
        <dbReference type="ChEBI" id="CHEBI:18420"/>
        <label>1</label>
        <note>catalytic</note>
    </ligand>
</feature>
<feature type="binding site" evidence="7">
    <location>
        <position position="82"/>
    </location>
    <ligand>
        <name>Mg(2+)</name>
        <dbReference type="ChEBI" id="CHEBI:18420"/>
        <label>1</label>
        <note>catalytic</note>
    </ligand>
</feature>
<protein>
    <recommendedName>
        <fullName evidence="8">Inositol-1-monophosphatase</fullName>
        <ecNumber evidence="8">3.1.3.25</ecNumber>
    </recommendedName>
</protein>
<dbReference type="CDD" id="cd01639">
    <property type="entry name" value="IMPase"/>
    <property type="match status" value="1"/>
</dbReference>
<dbReference type="InterPro" id="IPR033942">
    <property type="entry name" value="IMPase"/>
</dbReference>
<dbReference type="UniPathway" id="UPA00823">
    <property type="reaction ID" value="UER00788"/>
</dbReference>
<evidence type="ECO:0000256" key="2">
    <source>
        <dbReference type="ARBA" id="ARBA00001946"/>
    </source>
</evidence>
<feature type="binding site" evidence="7">
    <location>
        <position position="102"/>
    </location>
    <ligand>
        <name>Mg(2+)</name>
        <dbReference type="ChEBI" id="CHEBI:18420"/>
        <label>1</label>
        <note>catalytic</note>
    </ligand>
</feature>
<accession>A0A0C3QVA5</accession>
<dbReference type="PRINTS" id="PR00377">
    <property type="entry name" value="IMPHPHTASES"/>
</dbReference>
<keyword evidence="10" id="KW-1185">Reference proteome</keyword>
<dbReference type="EC" id="3.1.3.25" evidence="8"/>
<keyword evidence="6 7" id="KW-0460">Magnesium</keyword>
<evidence type="ECO:0000256" key="3">
    <source>
        <dbReference type="ARBA" id="ARBA00009759"/>
    </source>
</evidence>
<dbReference type="OrthoDB" id="10254945at2759"/>
<comment type="catalytic activity">
    <reaction evidence="1 8">
        <text>a myo-inositol phosphate + H2O = myo-inositol + phosphate</text>
        <dbReference type="Rhea" id="RHEA:24056"/>
        <dbReference type="ChEBI" id="CHEBI:15377"/>
        <dbReference type="ChEBI" id="CHEBI:17268"/>
        <dbReference type="ChEBI" id="CHEBI:43474"/>
        <dbReference type="ChEBI" id="CHEBI:84139"/>
        <dbReference type="EC" id="3.1.3.25"/>
    </reaction>
</comment>